<evidence type="ECO:0000313" key="1">
    <source>
        <dbReference type="EMBL" id="SFR42888.1"/>
    </source>
</evidence>
<dbReference type="AlphaFoldDB" id="A0A1I6GL40"/>
<dbReference type="RefSeq" id="WP_090214978.1">
    <property type="nucleotide sequence ID" value="NZ_FOYO01000001.1"/>
</dbReference>
<dbReference type="PANTHER" id="PTHR18964">
    <property type="entry name" value="ROK (REPRESSOR, ORF, KINASE) FAMILY"/>
    <property type="match status" value="1"/>
</dbReference>
<dbReference type="InterPro" id="IPR036388">
    <property type="entry name" value="WH-like_DNA-bd_sf"/>
</dbReference>
<dbReference type="GO" id="GO:0019262">
    <property type="term" value="P:N-acetylneuraminate catabolic process"/>
    <property type="evidence" value="ECO:0007669"/>
    <property type="project" value="TreeGrafter"/>
</dbReference>
<dbReference type="Proteomes" id="UP000199658">
    <property type="component" value="Unassembled WGS sequence"/>
</dbReference>
<dbReference type="Gene3D" id="3.30.420.40">
    <property type="match status" value="2"/>
</dbReference>
<dbReference type="InterPro" id="IPR011991">
    <property type="entry name" value="ArsR-like_HTH"/>
</dbReference>
<evidence type="ECO:0000313" key="2">
    <source>
        <dbReference type="Proteomes" id="UP000199658"/>
    </source>
</evidence>
<dbReference type="OrthoDB" id="49685at2"/>
<dbReference type="GO" id="GO:0006355">
    <property type="term" value="P:regulation of DNA-templated transcription"/>
    <property type="evidence" value="ECO:0007669"/>
    <property type="project" value="UniProtKB-ARBA"/>
</dbReference>
<keyword evidence="2" id="KW-1185">Reference proteome</keyword>
<proteinExistence type="predicted"/>
<dbReference type="Pfam" id="PF13412">
    <property type="entry name" value="HTH_24"/>
    <property type="match status" value="1"/>
</dbReference>
<name>A0A1I6GL40_9RHOB</name>
<organism evidence="1 2">
    <name type="scientific">Litoreibacter janthinus</name>
    <dbReference type="NCBI Taxonomy" id="670154"/>
    <lineage>
        <taxon>Bacteria</taxon>
        <taxon>Pseudomonadati</taxon>
        <taxon>Pseudomonadota</taxon>
        <taxon>Alphaproteobacteria</taxon>
        <taxon>Rhodobacterales</taxon>
        <taxon>Roseobacteraceae</taxon>
        <taxon>Litoreibacter</taxon>
    </lineage>
</organism>
<dbReference type="Pfam" id="PF00480">
    <property type="entry name" value="ROK"/>
    <property type="match status" value="1"/>
</dbReference>
<dbReference type="InterPro" id="IPR043129">
    <property type="entry name" value="ATPase_NBD"/>
</dbReference>
<accession>A0A1I6GL40</accession>
<dbReference type="Gene3D" id="1.10.10.10">
    <property type="entry name" value="Winged helix-like DNA-binding domain superfamily/Winged helix DNA-binding domain"/>
    <property type="match status" value="1"/>
</dbReference>
<gene>
    <name evidence="1" type="ORF">SAMN04488002_1648</name>
</gene>
<dbReference type="InterPro" id="IPR000600">
    <property type="entry name" value="ROK"/>
</dbReference>
<dbReference type="InterPro" id="IPR036390">
    <property type="entry name" value="WH_DNA-bd_sf"/>
</dbReference>
<protein>
    <submittedName>
        <fullName evidence="1">Transcriptional regulator, MarR family</fullName>
    </submittedName>
</protein>
<dbReference type="SUPFAM" id="SSF53067">
    <property type="entry name" value="Actin-like ATPase domain"/>
    <property type="match status" value="1"/>
</dbReference>
<sequence length="397" mass="42822">MDGSKVRSLSGGANQSGLRNHNERLLLSMLQRGGAMPGSDLARLAGLSPQTVSVILRKLEKDGLLMRGTSVRGKVGKPSVPMALDPDGVLSIGVTIGRRSAKIVLMDFTGVIRAETATTFTYPLPAEIFAFLKNGFAELTAGLTPDQQQRMCGIGVAAPFELWNWHEMVGATAEEFALWKGINFQDEIAEFSDLPVHVVNDATAACRAEHVYGRGKEFRDYAYFFVAAFVGGGIVLNHSVFEGHQGNAGALGSLRSVGPNGESRQLIDIASIHLLEARLSEVGLDPSGLWASDDWSPYARYVEPWIRQTAQELAKAALSTCAVIDFEAILIDGGLPPDVKETLVERTRRYLLNQDTRGLIPPQVEAGQIGRKAREIGAACGPIFSQYMLNTNAGLAL</sequence>
<dbReference type="PANTHER" id="PTHR18964:SF169">
    <property type="entry name" value="N-ACETYLMANNOSAMINE KINASE"/>
    <property type="match status" value="1"/>
</dbReference>
<dbReference type="CDD" id="cd00090">
    <property type="entry name" value="HTH_ARSR"/>
    <property type="match status" value="1"/>
</dbReference>
<dbReference type="GO" id="GO:0009384">
    <property type="term" value="F:N-acylmannosamine kinase activity"/>
    <property type="evidence" value="ECO:0007669"/>
    <property type="project" value="TreeGrafter"/>
</dbReference>
<dbReference type="EMBL" id="FOYO01000001">
    <property type="protein sequence ID" value="SFR42888.1"/>
    <property type="molecule type" value="Genomic_DNA"/>
</dbReference>
<reference evidence="2" key="1">
    <citation type="submission" date="2016-10" db="EMBL/GenBank/DDBJ databases">
        <authorList>
            <person name="Varghese N."/>
            <person name="Submissions S."/>
        </authorList>
    </citation>
    <scope>NUCLEOTIDE SEQUENCE [LARGE SCALE GENOMIC DNA]</scope>
    <source>
        <strain evidence="2">DSM 26921</strain>
    </source>
</reference>
<dbReference type="SUPFAM" id="SSF46785">
    <property type="entry name" value="Winged helix' DNA-binding domain"/>
    <property type="match status" value="1"/>
</dbReference>
<dbReference type="STRING" id="670154.SAMN04488002_1648"/>